<evidence type="ECO:0000256" key="2">
    <source>
        <dbReference type="PROSITE-ProRule" id="PRU00176"/>
    </source>
</evidence>
<evidence type="ECO:0000256" key="3">
    <source>
        <dbReference type="SAM" id="MobiDB-lite"/>
    </source>
</evidence>
<feature type="region of interest" description="Disordered" evidence="3">
    <location>
        <begin position="641"/>
        <end position="798"/>
    </location>
</feature>
<feature type="compositionally biased region" description="Basic residues" evidence="3">
    <location>
        <begin position="75"/>
        <end position="90"/>
    </location>
</feature>
<comment type="caution">
    <text evidence="5">The sequence shown here is derived from an EMBL/GenBank/DDBJ whole genome shotgun (WGS) entry which is preliminary data.</text>
</comment>
<name>A0A8H5FWD7_9AGAR</name>
<sequence length="798" mass="87763">MSLSSVLLPKSKQKKGKEIDTELDALFKSTFPNERPKPAPPETDSQNASQSSPKNLKRKHDAVQADSPISDATTKRAKAKTEKSKHKADKKKPEAKKEKEKKAATDEDEDMEDEYEEDGDDEDNSDLENAYFLSRSKLAAGAKPKKNGKGHDIGDAESDESGGDEDEIDVDEDDKAGGEAEEEDGDDGNNDEEEDAADAPPPQHESLSSKSKKNKEKSKPKRKEKYVPEGETPEQRDARTIFIGNLSLEVAQRKSLLKAFQRHILSLIPPFPDPNSTAKPKIESTRFRSVPFSVPTSRLDGDDDAAAEKSSKGKAKSTDRSSSWKSKSSSNSNDADPDTTDPKKFLTPAQKKKIAFINHDFHSSADTIHAYIVFAHPSSLLHVPARPNLPPPPETMDPYTAARLANEACDGSIFMERALRVDIVGKGTVTGGSSTNEPSELREIKEREQIIKTDVDPKRCIFVGSLDFESKEEDLRVFFEGVISGVMGPRGVSENDGDGEEAGEGEEENSEAEEEEEGESDEEDDEDEAQGEDDEDEAQGEEEESEGDEDEDEDKDKDKDEEKKSKSSKKTQPRKEKENEESKRWVTQVRIIRDKDTQLGKGFAYVQFATRECVDEILALEPSKLKFAKRKLRVERCKTLPGGRNRVKLSSKAGKGGDAKSSSAKSKPGEKPGRASKASGAVVRGPGRIPKGDPNLGQKLAHLSKEERKAAKAADADRMARRLAKKKARMAMGTGLDSGKTKKDGKGKEKGKERTRERKSRSSSSKIGKGKDHGVGSAAKNKGKRRSEKSVQKRNLKK</sequence>
<keyword evidence="1 2" id="KW-0694">RNA-binding</keyword>
<reference evidence="5 6" key="1">
    <citation type="journal article" date="2020" name="ISME J.">
        <title>Uncovering the hidden diversity of litter-decomposition mechanisms in mushroom-forming fungi.</title>
        <authorList>
            <person name="Floudas D."/>
            <person name="Bentzer J."/>
            <person name="Ahren D."/>
            <person name="Johansson T."/>
            <person name="Persson P."/>
            <person name="Tunlid A."/>
        </authorList>
    </citation>
    <scope>NUCLEOTIDE SEQUENCE [LARGE SCALE GENOMIC DNA]</scope>
    <source>
        <strain evidence="5 6">CBS 291.85</strain>
    </source>
</reference>
<feature type="compositionally biased region" description="Low complexity" evidence="3">
    <location>
        <begin position="320"/>
        <end position="334"/>
    </location>
</feature>
<dbReference type="SUPFAM" id="SSF54928">
    <property type="entry name" value="RNA-binding domain, RBD"/>
    <property type="match status" value="1"/>
</dbReference>
<feature type="compositionally biased region" description="Polar residues" evidence="3">
    <location>
        <begin position="43"/>
        <end position="54"/>
    </location>
</feature>
<dbReference type="PANTHER" id="PTHR48027">
    <property type="entry name" value="HETEROGENEOUS NUCLEAR RIBONUCLEOPROTEIN 87F-RELATED"/>
    <property type="match status" value="1"/>
</dbReference>
<dbReference type="EMBL" id="JAACJM010000070">
    <property type="protein sequence ID" value="KAF5351419.1"/>
    <property type="molecule type" value="Genomic_DNA"/>
</dbReference>
<feature type="compositionally biased region" description="Basic and acidic residues" evidence="3">
    <location>
        <begin position="556"/>
        <end position="565"/>
    </location>
</feature>
<feature type="compositionally biased region" description="Basic residues" evidence="3">
    <location>
        <begin position="781"/>
        <end position="798"/>
    </location>
</feature>
<dbReference type="GO" id="GO:0003723">
    <property type="term" value="F:RNA binding"/>
    <property type="evidence" value="ECO:0007669"/>
    <property type="project" value="UniProtKB-UniRule"/>
</dbReference>
<feature type="region of interest" description="Disordered" evidence="3">
    <location>
        <begin position="1"/>
        <end position="239"/>
    </location>
</feature>
<feature type="compositionally biased region" description="Basic residues" evidence="3">
    <location>
        <begin position="210"/>
        <end position="224"/>
    </location>
</feature>
<feature type="domain" description="RRM" evidence="4">
    <location>
        <begin position="586"/>
        <end position="639"/>
    </location>
</feature>
<feature type="compositionally biased region" description="Basic and acidic residues" evidence="3">
    <location>
        <begin position="306"/>
        <end position="319"/>
    </location>
</feature>
<feature type="compositionally biased region" description="Basic and acidic residues" evidence="3">
    <location>
        <begin position="225"/>
        <end position="239"/>
    </location>
</feature>
<dbReference type="PROSITE" id="PS50102">
    <property type="entry name" value="RRM"/>
    <property type="match status" value="1"/>
</dbReference>
<feature type="compositionally biased region" description="Basic and acidic residues" evidence="3">
    <location>
        <begin position="739"/>
        <end position="756"/>
    </location>
</feature>
<feature type="compositionally biased region" description="Basic and acidic residues" evidence="3">
    <location>
        <begin position="573"/>
        <end position="584"/>
    </location>
</feature>
<dbReference type="InterPro" id="IPR035979">
    <property type="entry name" value="RBD_domain_sf"/>
</dbReference>
<gene>
    <name evidence="5" type="ORF">D9758_013504</name>
</gene>
<keyword evidence="6" id="KW-1185">Reference proteome</keyword>
<feature type="compositionally biased region" description="Basic and acidic residues" evidence="3">
    <location>
        <begin position="91"/>
        <end position="105"/>
    </location>
</feature>
<feature type="region of interest" description="Disordered" evidence="3">
    <location>
        <begin position="486"/>
        <end position="588"/>
    </location>
</feature>
<accession>A0A8H5FWD7</accession>
<dbReference type="InterPro" id="IPR000504">
    <property type="entry name" value="RRM_dom"/>
</dbReference>
<organism evidence="5 6">
    <name type="scientific">Tetrapyrgos nigripes</name>
    <dbReference type="NCBI Taxonomy" id="182062"/>
    <lineage>
        <taxon>Eukaryota</taxon>
        <taxon>Fungi</taxon>
        <taxon>Dikarya</taxon>
        <taxon>Basidiomycota</taxon>
        <taxon>Agaricomycotina</taxon>
        <taxon>Agaricomycetes</taxon>
        <taxon>Agaricomycetidae</taxon>
        <taxon>Agaricales</taxon>
        <taxon>Marasmiineae</taxon>
        <taxon>Marasmiaceae</taxon>
        <taxon>Tetrapyrgos</taxon>
    </lineage>
</organism>
<feature type="compositionally biased region" description="Acidic residues" evidence="3">
    <location>
        <begin position="495"/>
        <end position="555"/>
    </location>
</feature>
<protein>
    <recommendedName>
        <fullName evidence="4">RRM domain-containing protein</fullName>
    </recommendedName>
</protein>
<feature type="region of interest" description="Disordered" evidence="3">
    <location>
        <begin position="268"/>
        <end position="345"/>
    </location>
</feature>
<dbReference type="Proteomes" id="UP000559256">
    <property type="component" value="Unassembled WGS sequence"/>
</dbReference>
<dbReference type="InterPro" id="IPR052462">
    <property type="entry name" value="SLIRP/GR-RBP-like"/>
</dbReference>
<proteinExistence type="predicted"/>
<feature type="compositionally biased region" description="Low complexity" evidence="3">
    <location>
        <begin position="648"/>
        <end position="666"/>
    </location>
</feature>
<evidence type="ECO:0000259" key="4">
    <source>
        <dbReference type="PROSITE" id="PS50102"/>
    </source>
</evidence>
<evidence type="ECO:0000313" key="6">
    <source>
        <dbReference type="Proteomes" id="UP000559256"/>
    </source>
</evidence>
<dbReference type="InterPro" id="IPR012677">
    <property type="entry name" value="Nucleotide-bd_a/b_plait_sf"/>
</dbReference>
<dbReference type="Gene3D" id="3.30.70.330">
    <property type="match status" value="1"/>
</dbReference>
<feature type="compositionally biased region" description="Basic and acidic residues" evidence="3">
    <location>
        <begin position="703"/>
        <end position="720"/>
    </location>
</feature>
<dbReference type="OrthoDB" id="442677at2759"/>
<evidence type="ECO:0000313" key="5">
    <source>
        <dbReference type="EMBL" id="KAF5351419.1"/>
    </source>
</evidence>
<evidence type="ECO:0000256" key="1">
    <source>
        <dbReference type="ARBA" id="ARBA00022884"/>
    </source>
</evidence>
<feature type="compositionally biased region" description="Acidic residues" evidence="3">
    <location>
        <begin position="106"/>
        <end position="126"/>
    </location>
</feature>
<dbReference type="AlphaFoldDB" id="A0A8H5FWD7"/>
<dbReference type="SMART" id="SM00360">
    <property type="entry name" value="RRM"/>
    <property type="match status" value="1"/>
</dbReference>
<feature type="compositionally biased region" description="Acidic residues" evidence="3">
    <location>
        <begin position="155"/>
        <end position="197"/>
    </location>
</feature>